<evidence type="ECO:0000313" key="8">
    <source>
        <dbReference type="EMBL" id="ETR70166.1"/>
    </source>
</evidence>
<keyword evidence="3" id="KW-1029">Fimbrium biogenesis</keyword>
<evidence type="ECO:0000256" key="4">
    <source>
        <dbReference type="ARBA" id="ARBA00022723"/>
    </source>
</evidence>
<dbReference type="InterPro" id="IPR015943">
    <property type="entry name" value="WD40/YVTN_repeat-like_dom_sf"/>
</dbReference>
<comment type="caution">
    <text evidence="8">The sequence shown here is derived from an EMBL/GenBank/DDBJ whole genome shotgun (WGS) entry which is preliminary data.</text>
</comment>
<dbReference type="GO" id="GO:0009289">
    <property type="term" value="C:pilus"/>
    <property type="evidence" value="ECO:0007669"/>
    <property type="project" value="UniProtKB-SubCell"/>
</dbReference>
<evidence type="ECO:0000256" key="3">
    <source>
        <dbReference type="ARBA" id="ARBA00022558"/>
    </source>
</evidence>
<organism evidence="8 9">
    <name type="scientific">Candidatus Magnetoglobus multicellularis str. Araruama</name>
    <dbReference type="NCBI Taxonomy" id="890399"/>
    <lineage>
        <taxon>Bacteria</taxon>
        <taxon>Pseudomonadati</taxon>
        <taxon>Thermodesulfobacteriota</taxon>
        <taxon>Desulfobacteria</taxon>
        <taxon>Desulfobacterales</taxon>
        <taxon>Desulfobacteraceae</taxon>
        <taxon>Candidatus Magnetoglobus</taxon>
    </lineage>
</organism>
<comment type="subcellular location">
    <subcellularLocation>
        <location evidence="1">Fimbrium</location>
    </subcellularLocation>
</comment>
<sequence length="1088" mass="123684">MIRLFIYISFLFVVESQCLWAIDIPNTPLSILPQTPPPIVMLLIDDSTTMNASILAQPDNTVLSGYHYVFDDPDNHVLSSVTNPQAIVPSTKTNSWQARCCITNRMYYNPQKTYPPWPQWTSFLGTSLNKVNADMDCPRYHPMKTNCLPLDSSYLSTGSFQLANAHYFLFDDINGNNDLDIDEQLMLIELSSKTILAYAVVDPTMPLDLSNLNKVDFFQLEDSFRLNTVGVPMDYTSQRQNFANWFSFHRRKELCIKYHLGQFLNTIHSAWVGIYSFNRSIVSQALFIDNTQSQLTDNKRSLFSQIYSYKSQGGSSLRKAYQAIGDYLDTRNNTSIAPQSPFQQNVNGDSCRQAFVLMFTDGHYNGPSPTIGNRDCDGNDNDTSFDGGIYADPYENTFADITMYYYERDLAPDIPNNLPCEASHQHLIPLIIVFSHSSLPEAYQHCPNNCPEWPQPVLEKEQTVIDTYHAALNGRGLWLAAGNSHALSETIQKMISFIHNTKTITISASLMGQSIQTKTQYIETLLYSNNWTGDVNAYALKPDNQRESTAQWSAQKMLNQQLERRIYTYDGQAVVPFQVDAIDSLDISDRLIEAIRKKTLGSIVHGNPVIVNDTVWVAANDGMVHGFNIKTGREELAYIPKMLWPRLHLLDNHDGQHHYLIDGNLYVYYHNEMNLMTIPLGRGGKGLFCLNIDANAPQEMALWEYAPPDDPDLGYIQQAYIGLSNYNKQPVVIFGNGYNSDNRQAFLYILDALTGKPLLFNGQEISKGIALPPVGLDNGLSPPGLVDIDQNHTVDLIYAGDLQGNLWKFDCRSSNPNHWRVFFEDKHDNRPKPLFHACSLTNDCQSISIRPEILSHCDSRFQGYMVIFGTGQYLAKKDIHDRSIQSLYAIWDWSDYWQNQCHLPLSDVRHYYLGAFNGWVSGTRKPDNTQSNVGLLKRDIAQSENSFQEINWDPTAAKSYVGWYMDLSIGERIIFPLTYLGEKILTMMTFTPDHLPCNHGGTSNLYMINACSGQSFNNLFASKDMSEFFQPIDGILYPPSIQFYGQDKMVLYLSTSMPLSLLPMTLDRKDFAEIKRIFDGQLIYWKTY</sequence>
<keyword evidence="4" id="KW-0479">Metal-binding</keyword>
<keyword evidence="5" id="KW-0106">Calcium</keyword>
<keyword evidence="6" id="KW-0281">Fimbrium</keyword>
<evidence type="ECO:0000256" key="2">
    <source>
        <dbReference type="ARBA" id="ARBA00008387"/>
    </source>
</evidence>
<dbReference type="Pfam" id="PF05567">
    <property type="entry name" value="T4P_PilY1"/>
    <property type="match status" value="1"/>
</dbReference>
<evidence type="ECO:0000256" key="5">
    <source>
        <dbReference type="ARBA" id="ARBA00022837"/>
    </source>
</evidence>
<dbReference type="InterPro" id="IPR011047">
    <property type="entry name" value="Quinoprotein_ADH-like_sf"/>
</dbReference>
<reference evidence="9" key="1">
    <citation type="submission" date="2012-11" db="EMBL/GenBank/DDBJ databases">
        <authorList>
            <person name="Lucero-Rivera Y.E."/>
            <person name="Tovar-Ramirez D."/>
        </authorList>
    </citation>
    <scope>NUCLEOTIDE SEQUENCE [LARGE SCALE GENOMIC DNA]</scope>
    <source>
        <strain evidence="9">Araruama</strain>
    </source>
</reference>
<dbReference type="SUPFAM" id="SSF50998">
    <property type="entry name" value="Quinoprotein alcohol dehydrogenase-like"/>
    <property type="match status" value="1"/>
</dbReference>
<name>A0A1V1P5Y4_9BACT</name>
<dbReference type="EMBL" id="ATBP01000473">
    <property type="protein sequence ID" value="ETR70166.1"/>
    <property type="molecule type" value="Genomic_DNA"/>
</dbReference>
<evidence type="ECO:0000256" key="6">
    <source>
        <dbReference type="ARBA" id="ARBA00023263"/>
    </source>
</evidence>
<dbReference type="GO" id="GO:0046872">
    <property type="term" value="F:metal ion binding"/>
    <property type="evidence" value="ECO:0007669"/>
    <property type="project" value="UniProtKB-KW"/>
</dbReference>
<evidence type="ECO:0000256" key="1">
    <source>
        <dbReference type="ARBA" id="ARBA00004561"/>
    </source>
</evidence>
<protein>
    <submittedName>
        <fullName evidence="8">Pyrrolo-quinoline quinone</fullName>
    </submittedName>
</protein>
<accession>A0A1V1P5Y4</accession>
<comment type="similarity">
    <text evidence="2">Belongs to the PilY1 family.</text>
</comment>
<proteinExistence type="inferred from homology"/>
<dbReference type="Proteomes" id="UP000189670">
    <property type="component" value="Unassembled WGS sequence"/>
</dbReference>
<dbReference type="InterPro" id="IPR008707">
    <property type="entry name" value="B-propeller_PilY1"/>
</dbReference>
<dbReference type="AlphaFoldDB" id="A0A1V1P5Y4"/>
<dbReference type="Gene3D" id="2.130.10.10">
    <property type="entry name" value="YVTN repeat-like/Quinoprotein amine dehydrogenase"/>
    <property type="match status" value="1"/>
</dbReference>
<evidence type="ECO:0000259" key="7">
    <source>
        <dbReference type="Pfam" id="PF05567"/>
    </source>
</evidence>
<evidence type="ECO:0000313" key="9">
    <source>
        <dbReference type="Proteomes" id="UP000189670"/>
    </source>
</evidence>
<feature type="domain" description="PilY1 beta-propeller" evidence="7">
    <location>
        <begin position="613"/>
        <end position="893"/>
    </location>
</feature>
<gene>
    <name evidence="8" type="ORF">OMM_03435</name>
</gene>